<evidence type="ECO:0000313" key="1">
    <source>
        <dbReference type="EMBL" id="CAF2809576.1"/>
    </source>
</evidence>
<dbReference type="CDD" id="cd09917">
    <property type="entry name" value="F-box_SF"/>
    <property type="match status" value="1"/>
</dbReference>
<gene>
    <name evidence="1" type="ORF">LSAA_2861</name>
</gene>
<name>A0A7R8H292_LEPSM</name>
<protein>
    <submittedName>
        <fullName evidence="1">(salmon louse) hypothetical protein</fullName>
    </submittedName>
</protein>
<dbReference type="SUPFAM" id="SSF50969">
    <property type="entry name" value="YVTN repeat-like/Quinoprotein amine dehydrogenase"/>
    <property type="match status" value="1"/>
</dbReference>
<dbReference type="Proteomes" id="UP000675881">
    <property type="component" value="Chromosome 11"/>
</dbReference>
<reference evidence="1" key="1">
    <citation type="submission" date="2021-02" db="EMBL/GenBank/DDBJ databases">
        <authorList>
            <person name="Bekaert M."/>
        </authorList>
    </citation>
    <scope>NUCLEOTIDE SEQUENCE</scope>
    <source>
        <strain evidence="1">IoA-00</strain>
    </source>
</reference>
<sequence length="420" mass="48271">MLLEDLPEEILHKIFTHLNEESLVNLNLAYNYQSDSIHRVITCLYNRFLRDISLRDYNLGRKFKNEGWSYETASMELIHKLFYKTQHLLHSDSLQANVVRSDLIGVVSNIDFPQRRVTSFVIYKEKAFLSLNDSSVESRNLNDLSKCMTVLLQPFDGVFPDYVLTKGCQIHLKDKLLGAADVRRQKLYLWNVETEFILSEININETGFPYDLKINSKNIFILSGFSLIIWKLDAQNGIKNNRPTIIPEFDQQDNWLERHSLQVSDDFVVTKSTCFEGPADVNYIHIRRCGPDGFIGPIIRNISYATEIGKCHFFPRQTIDVLNVSTGEIIHQIPTRRNFAILPVTWIGDNLYVKVVPKNQVGINVSIEKWNIKSNKFGTLEGVTLENIADLIDIGLSHIVKVFNVFPHNSIFGKHRVGIS</sequence>
<dbReference type="InterPro" id="IPR011044">
    <property type="entry name" value="Quino_amine_DH_bsu"/>
</dbReference>
<evidence type="ECO:0000313" key="2">
    <source>
        <dbReference type="Proteomes" id="UP000675881"/>
    </source>
</evidence>
<dbReference type="InterPro" id="IPR001810">
    <property type="entry name" value="F-box_dom"/>
</dbReference>
<proteinExistence type="predicted"/>
<dbReference type="EMBL" id="HG994590">
    <property type="protein sequence ID" value="CAF2809576.1"/>
    <property type="molecule type" value="Genomic_DNA"/>
</dbReference>
<keyword evidence="2" id="KW-1185">Reference proteome</keyword>
<accession>A0A7R8H292</accession>
<dbReference type="AlphaFoldDB" id="A0A7R8H292"/>
<dbReference type="PROSITE" id="PS50181">
    <property type="entry name" value="FBOX"/>
    <property type="match status" value="1"/>
</dbReference>
<organism evidence="1 2">
    <name type="scientific">Lepeophtheirus salmonis</name>
    <name type="common">Salmon louse</name>
    <name type="synonym">Caligus salmonis</name>
    <dbReference type="NCBI Taxonomy" id="72036"/>
    <lineage>
        <taxon>Eukaryota</taxon>
        <taxon>Metazoa</taxon>
        <taxon>Ecdysozoa</taxon>
        <taxon>Arthropoda</taxon>
        <taxon>Crustacea</taxon>
        <taxon>Multicrustacea</taxon>
        <taxon>Hexanauplia</taxon>
        <taxon>Copepoda</taxon>
        <taxon>Siphonostomatoida</taxon>
        <taxon>Caligidae</taxon>
        <taxon>Lepeophtheirus</taxon>
    </lineage>
</organism>